<protein>
    <submittedName>
        <fullName evidence="1">Uncharacterized protein</fullName>
    </submittedName>
</protein>
<name>A0A2P2NGB2_RHIMU</name>
<dbReference type="AlphaFoldDB" id="A0A2P2NGB2"/>
<evidence type="ECO:0000313" key="1">
    <source>
        <dbReference type="EMBL" id="MBX41499.1"/>
    </source>
</evidence>
<sequence>MYSIYLDHLVPLQSQTFALTTACFLGSDRCLDPFYCCFNLKNTSLLDCAYIECKVFEISPLPQSEDISVK</sequence>
<reference evidence="1" key="1">
    <citation type="submission" date="2018-02" db="EMBL/GenBank/DDBJ databases">
        <title>Rhizophora mucronata_Transcriptome.</title>
        <authorList>
            <person name="Meera S.P."/>
            <person name="Sreeshan A."/>
            <person name="Augustine A."/>
        </authorList>
    </citation>
    <scope>NUCLEOTIDE SEQUENCE</scope>
    <source>
        <tissue evidence="1">Leaf</tissue>
    </source>
</reference>
<organism evidence="1">
    <name type="scientific">Rhizophora mucronata</name>
    <name type="common">Asiatic mangrove</name>
    <dbReference type="NCBI Taxonomy" id="61149"/>
    <lineage>
        <taxon>Eukaryota</taxon>
        <taxon>Viridiplantae</taxon>
        <taxon>Streptophyta</taxon>
        <taxon>Embryophyta</taxon>
        <taxon>Tracheophyta</taxon>
        <taxon>Spermatophyta</taxon>
        <taxon>Magnoliopsida</taxon>
        <taxon>eudicotyledons</taxon>
        <taxon>Gunneridae</taxon>
        <taxon>Pentapetalae</taxon>
        <taxon>rosids</taxon>
        <taxon>fabids</taxon>
        <taxon>Malpighiales</taxon>
        <taxon>Rhizophoraceae</taxon>
        <taxon>Rhizophora</taxon>
    </lineage>
</organism>
<dbReference type="EMBL" id="GGEC01061015">
    <property type="protein sequence ID" value="MBX41499.1"/>
    <property type="molecule type" value="Transcribed_RNA"/>
</dbReference>
<accession>A0A2P2NGB2</accession>
<proteinExistence type="predicted"/>